<comment type="similarity">
    <text evidence="3">Belongs to the RimP family.</text>
</comment>
<proteinExistence type="inferred from homology"/>
<dbReference type="GO" id="GO:0006412">
    <property type="term" value="P:translation"/>
    <property type="evidence" value="ECO:0007669"/>
    <property type="project" value="TreeGrafter"/>
</dbReference>
<dbReference type="CDD" id="cd01734">
    <property type="entry name" value="YlxS_C"/>
    <property type="match status" value="1"/>
</dbReference>
<evidence type="ECO:0000313" key="7">
    <source>
        <dbReference type="EMBL" id="SMG09458.1"/>
    </source>
</evidence>
<comment type="subcellular location">
    <subcellularLocation>
        <location evidence="3">Cytoplasm</location>
    </subcellularLocation>
</comment>
<dbReference type="EMBL" id="FXBB01000001">
    <property type="protein sequence ID" value="SMG09458.1"/>
    <property type="molecule type" value="Genomic_DNA"/>
</dbReference>
<dbReference type="Pfam" id="PF17384">
    <property type="entry name" value="DUF150_C"/>
    <property type="match status" value="1"/>
</dbReference>
<accession>A0A1X7I5D0</accession>
<organism evidence="7 8">
    <name type="scientific">Dethiosulfovibrio salsuginis</name>
    <dbReference type="NCBI Taxonomy" id="561720"/>
    <lineage>
        <taxon>Bacteria</taxon>
        <taxon>Thermotogati</taxon>
        <taxon>Synergistota</taxon>
        <taxon>Synergistia</taxon>
        <taxon>Synergistales</taxon>
        <taxon>Dethiosulfovibrionaceae</taxon>
        <taxon>Dethiosulfovibrio</taxon>
    </lineage>
</organism>
<evidence type="ECO:0000259" key="5">
    <source>
        <dbReference type="Pfam" id="PF02576"/>
    </source>
</evidence>
<dbReference type="Proteomes" id="UP000193355">
    <property type="component" value="Unassembled WGS sequence"/>
</dbReference>
<keyword evidence="8" id="KW-1185">Reference proteome</keyword>
<dbReference type="SUPFAM" id="SSF74942">
    <property type="entry name" value="YhbC-like, C-terminal domain"/>
    <property type="match status" value="1"/>
</dbReference>
<evidence type="ECO:0000313" key="8">
    <source>
        <dbReference type="Proteomes" id="UP000193355"/>
    </source>
</evidence>
<dbReference type="AlphaFoldDB" id="A0A1X7I5D0"/>
<dbReference type="Pfam" id="PF02576">
    <property type="entry name" value="RimP_N"/>
    <property type="match status" value="1"/>
</dbReference>
<dbReference type="GO" id="GO:0000028">
    <property type="term" value="P:ribosomal small subunit assembly"/>
    <property type="evidence" value="ECO:0007669"/>
    <property type="project" value="TreeGrafter"/>
</dbReference>
<dbReference type="STRING" id="561720.SAMN06275492_101123"/>
<protein>
    <recommendedName>
        <fullName evidence="3">Ribosome maturation factor RimP</fullName>
    </recommendedName>
</protein>
<keyword evidence="1 3" id="KW-0963">Cytoplasm</keyword>
<dbReference type="RefSeq" id="WP_085543413.1">
    <property type="nucleotide sequence ID" value="NZ_FXBB01000001.1"/>
</dbReference>
<comment type="function">
    <text evidence="3">Required for maturation of 30S ribosomal subunits.</text>
</comment>
<name>A0A1X7I5D0_9BACT</name>
<dbReference type="Gene3D" id="3.30.300.70">
    <property type="entry name" value="RimP-like superfamily, N-terminal"/>
    <property type="match status" value="1"/>
</dbReference>
<reference evidence="8" key="1">
    <citation type="submission" date="2017-04" db="EMBL/GenBank/DDBJ databases">
        <authorList>
            <person name="Varghese N."/>
            <person name="Submissions S."/>
        </authorList>
    </citation>
    <scope>NUCLEOTIDE SEQUENCE [LARGE SCALE GENOMIC DNA]</scope>
    <source>
        <strain evidence="8">USBA 82</strain>
    </source>
</reference>
<evidence type="ECO:0000256" key="1">
    <source>
        <dbReference type="ARBA" id="ARBA00022490"/>
    </source>
</evidence>
<gene>
    <name evidence="3" type="primary">rimP</name>
    <name evidence="7" type="ORF">SAMN06275492_101123</name>
</gene>
<evidence type="ECO:0000256" key="2">
    <source>
        <dbReference type="ARBA" id="ARBA00022517"/>
    </source>
</evidence>
<evidence type="ECO:0000256" key="3">
    <source>
        <dbReference type="HAMAP-Rule" id="MF_01077"/>
    </source>
</evidence>
<dbReference type="PANTHER" id="PTHR33867:SF1">
    <property type="entry name" value="RIBOSOME MATURATION FACTOR RIMP"/>
    <property type="match status" value="1"/>
</dbReference>
<dbReference type="InterPro" id="IPR036847">
    <property type="entry name" value="RimP_C_sf"/>
</dbReference>
<keyword evidence="2 3" id="KW-0690">Ribosome biogenesis</keyword>
<feature type="domain" description="Ribosome maturation factor RimP C-terminal" evidence="6">
    <location>
        <begin position="89"/>
        <end position="149"/>
    </location>
</feature>
<feature type="domain" description="Ribosome maturation factor RimP N-terminal" evidence="5">
    <location>
        <begin position="11"/>
        <end position="84"/>
    </location>
</feature>
<dbReference type="GO" id="GO:0005829">
    <property type="term" value="C:cytosol"/>
    <property type="evidence" value="ECO:0007669"/>
    <property type="project" value="TreeGrafter"/>
</dbReference>
<dbReference type="PANTHER" id="PTHR33867">
    <property type="entry name" value="RIBOSOME MATURATION FACTOR RIMP"/>
    <property type="match status" value="1"/>
</dbReference>
<feature type="region of interest" description="Disordered" evidence="4">
    <location>
        <begin position="152"/>
        <end position="176"/>
    </location>
</feature>
<dbReference type="InterPro" id="IPR028989">
    <property type="entry name" value="RimP_N"/>
</dbReference>
<evidence type="ECO:0000259" key="6">
    <source>
        <dbReference type="Pfam" id="PF17384"/>
    </source>
</evidence>
<dbReference type="InterPro" id="IPR003728">
    <property type="entry name" value="Ribosome_maturation_RimP"/>
</dbReference>
<dbReference type="InterPro" id="IPR028998">
    <property type="entry name" value="RimP_C"/>
</dbReference>
<evidence type="ECO:0000256" key="4">
    <source>
        <dbReference type="SAM" id="MobiDB-lite"/>
    </source>
</evidence>
<dbReference type="HAMAP" id="MF_01077">
    <property type="entry name" value="RimP"/>
    <property type="match status" value="1"/>
</dbReference>
<dbReference type="InterPro" id="IPR035956">
    <property type="entry name" value="RimP_N_sf"/>
</dbReference>
<sequence length="176" mass="20122">MEGQHFSHEEIRSIVEALGYEFVGFEIKKESGSPFFRVYIDSLGGISVRDCEIVARKINKTLEERGQDLLEERYYLEVSSPGLERPLCTVDDFRRFEGQTASLRFRELLEGRRRVTGKIDSVEGDTVIVLSDEGPLEVPISLLLSAKLVYKPDKQPKKGGSQRQKKSKKNDLKEER</sequence>
<dbReference type="SUPFAM" id="SSF75420">
    <property type="entry name" value="YhbC-like, N-terminal domain"/>
    <property type="match status" value="1"/>
</dbReference>